<dbReference type="OrthoDB" id="10558128at2759"/>
<feature type="compositionally biased region" description="Basic residues" evidence="1">
    <location>
        <begin position="301"/>
        <end position="319"/>
    </location>
</feature>
<dbReference type="EMBL" id="LUCM01003966">
    <property type="protein sequence ID" value="KAA0195054.1"/>
    <property type="molecule type" value="Genomic_DNA"/>
</dbReference>
<organism evidence="2 3">
    <name type="scientific">Fasciolopsis buskii</name>
    <dbReference type="NCBI Taxonomy" id="27845"/>
    <lineage>
        <taxon>Eukaryota</taxon>
        <taxon>Metazoa</taxon>
        <taxon>Spiralia</taxon>
        <taxon>Lophotrochozoa</taxon>
        <taxon>Platyhelminthes</taxon>
        <taxon>Trematoda</taxon>
        <taxon>Digenea</taxon>
        <taxon>Plagiorchiida</taxon>
        <taxon>Echinostomata</taxon>
        <taxon>Echinostomatoidea</taxon>
        <taxon>Fasciolidae</taxon>
        <taxon>Fasciolopsis</taxon>
    </lineage>
</organism>
<name>A0A8E0RVL6_9TREM</name>
<reference evidence="2" key="1">
    <citation type="submission" date="2019-05" db="EMBL/GenBank/DDBJ databases">
        <title>Annotation for the trematode Fasciolopsis buski.</title>
        <authorList>
            <person name="Choi Y.-J."/>
        </authorList>
    </citation>
    <scope>NUCLEOTIDE SEQUENCE</scope>
    <source>
        <strain evidence="2">HT</strain>
        <tissue evidence="2">Whole worm</tissue>
    </source>
</reference>
<dbReference type="Proteomes" id="UP000728185">
    <property type="component" value="Unassembled WGS sequence"/>
</dbReference>
<feature type="region of interest" description="Disordered" evidence="1">
    <location>
        <begin position="286"/>
        <end position="331"/>
    </location>
</feature>
<protein>
    <submittedName>
        <fullName evidence="2">Uncharacterized protein</fullName>
    </submittedName>
</protein>
<accession>A0A8E0RVL6</accession>
<feature type="compositionally biased region" description="Basic and acidic residues" evidence="1">
    <location>
        <begin position="320"/>
        <end position="331"/>
    </location>
</feature>
<dbReference type="AlphaFoldDB" id="A0A8E0RVL6"/>
<gene>
    <name evidence="2" type="ORF">FBUS_07354</name>
</gene>
<keyword evidence="3" id="KW-1185">Reference proteome</keyword>
<sequence length="331" mass="37371">MDGSNLDPPTITPERNILRDIFTESATPTRTRFTIHSLPCNAVINNKTIKTRLLRPNFSTLFTRNQELRQIGDCRTRNCITPPALMGLRISPISPSPCSVLESFTPSGESEQQSYLDEELQEQGGTFCNDVSTFHSEPRPENFNHFGLPNAAGESTLSGSASEVQNTNFSKGELDEKFHFNLGKVLTDLNDAVTRNYGSNPSVHRYPGRRYRVVVRLRKRKHLSRCRSLRTRETPSPSPNSKAVLNVLEESSSDVFVKQSKNEVSGSNLRVPDPISKNPSAILTKVRKFQRSSVDSPMSKTTRHDKRTVHYPKPFHRRSKDLLRKVPKNPD</sequence>
<proteinExistence type="predicted"/>
<comment type="caution">
    <text evidence="2">The sequence shown here is derived from an EMBL/GenBank/DDBJ whole genome shotgun (WGS) entry which is preliminary data.</text>
</comment>
<evidence type="ECO:0000256" key="1">
    <source>
        <dbReference type="SAM" id="MobiDB-lite"/>
    </source>
</evidence>
<evidence type="ECO:0000313" key="2">
    <source>
        <dbReference type="EMBL" id="KAA0195054.1"/>
    </source>
</evidence>
<evidence type="ECO:0000313" key="3">
    <source>
        <dbReference type="Proteomes" id="UP000728185"/>
    </source>
</evidence>
<feature type="compositionally biased region" description="Polar residues" evidence="1">
    <location>
        <begin position="291"/>
        <end position="300"/>
    </location>
</feature>